<organism evidence="2 3">
    <name type="scientific">Ruminiclostridium hungatei</name>
    <name type="common">Clostridium hungatei</name>
    <dbReference type="NCBI Taxonomy" id="48256"/>
    <lineage>
        <taxon>Bacteria</taxon>
        <taxon>Bacillati</taxon>
        <taxon>Bacillota</taxon>
        <taxon>Clostridia</taxon>
        <taxon>Eubacteriales</taxon>
        <taxon>Oscillospiraceae</taxon>
        <taxon>Ruminiclostridium</taxon>
    </lineage>
</organism>
<dbReference type="STRING" id="48256.CLHUN_09650"/>
<gene>
    <name evidence="2" type="ORF">CLHUN_09650</name>
</gene>
<dbReference type="EMBL" id="MZGX01000005">
    <property type="protein sequence ID" value="OPX45078.1"/>
    <property type="molecule type" value="Genomic_DNA"/>
</dbReference>
<protein>
    <submittedName>
        <fullName evidence="2">Uncharacterized protein</fullName>
    </submittedName>
</protein>
<dbReference type="Proteomes" id="UP000191554">
    <property type="component" value="Unassembled WGS sequence"/>
</dbReference>
<sequence length="298" mass="34489">MEHFQGIEPTGKLDQRTYAALQKEKSKRVTANYSTPPKKVENGNKGKGKTDTKDLSKLKPEDVTREIAEWLIANPVNVFATQHPYLTQFLTGVPVLDLFYAGGFVMDDDGVYHARQEWSLQSFEYSGYNDFYDTVFHYATSMAKEKFQFSDADGNDYILWAWKGDYLNLGAGAEMGIYKRMVVNGTKTEHWLVDQSLAMPMTLTLYYNGKQIISYDPKKVDPKIFDPLRKNTDKWWVTGFNPDYQDVKASQLKATYTVDFSGKQDLYKYFIKSKDYLDSIDQWSISKDNKYKLTFTFK</sequence>
<evidence type="ECO:0000256" key="1">
    <source>
        <dbReference type="SAM" id="MobiDB-lite"/>
    </source>
</evidence>
<feature type="region of interest" description="Disordered" evidence="1">
    <location>
        <begin position="1"/>
        <end position="55"/>
    </location>
</feature>
<evidence type="ECO:0000313" key="2">
    <source>
        <dbReference type="EMBL" id="OPX45078.1"/>
    </source>
</evidence>
<feature type="compositionally biased region" description="Basic and acidic residues" evidence="1">
    <location>
        <begin position="38"/>
        <end position="55"/>
    </location>
</feature>
<proteinExistence type="predicted"/>
<keyword evidence="3" id="KW-1185">Reference proteome</keyword>
<reference evidence="2 3" key="1">
    <citation type="submission" date="2017-03" db="EMBL/GenBank/DDBJ databases">
        <title>Genome sequence of Clostridium hungatei DSM 14427.</title>
        <authorList>
            <person name="Poehlein A."/>
            <person name="Daniel R."/>
        </authorList>
    </citation>
    <scope>NUCLEOTIDE SEQUENCE [LARGE SCALE GENOMIC DNA]</scope>
    <source>
        <strain evidence="2 3">DSM 14427</strain>
    </source>
</reference>
<evidence type="ECO:0000313" key="3">
    <source>
        <dbReference type="Proteomes" id="UP000191554"/>
    </source>
</evidence>
<accession>A0A1V4SMG6</accession>
<feature type="compositionally biased region" description="Basic and acidic residues" evidence="1">
    <location>
        <begin position="1"/>
        <end position="15"/>
    </location>
</feature>
<comment type="caution">
    <text evidence="2">The sequence shown here is derived from an EMBL/GenBank/DDBJ whole genome shotgun (WGS) entry which is preliminary data.</text>
</comment>
<dbReference type="AlphaFoldDB" id="A0A1V4SMG6"/>
<name>A0A1V4SMG6_RUMHU</name>